<protein>
    <recommendedName>
        <fullName evidence="4">MH2 domain-containing protein</fullName>
    </recommendedName>
</protein>
<accession>A0A7M5V2Q3</accession>
<dbReference type="GO" id="GO:0030154">
    <property type="term" value="P:cell differentiation"/>
    <property type="evidence" value="ECO:0007669"/>
    <property type="project" value="TreeGrafter"/>
</dbReference>
<feature type="region of interest" description="Disordered" evidence="3">
    <location>
        <begin position="384"/>
        <end position="465"/>
    </location>
</feature>
<feature type="compositionally biased region" description="Polar residues" evidence="3">
    <location>
        <begin position="331"/>
        <end position="341"/>
    </location>
</feature>
<dbReference type="GO" id="GO:0000978">
    <property type="term" value="F:RNA polymerase II cis-regulatory region sequence-specific DNA binding"/>
    <property type="evidence" value="ECO:0007669"/>
    <property type="project" value="TreeGrafter"/>
</dbReference>
<dbReference type="SMART" id="SM00524">
    <property type="entry name" value="DWB"/>
    <property type="match status" value="1"/>
</dbReference>
<dbReference type="GO" id="GO:0071144">
    <property type="term" value="C:heteromeric SMAD protein complex"/>
    <property type="evidence" value="ECO:0007669"/>
    <property type="project" value="TreeGrafter"/>
</dbReference>
<feature type="region of interest" description="Disordered" evidence="3">
    <location>
        <begin position="279"/>
        <end position="341"/>
    </location>
</feature>
<dbReference type="GO" id="GO:0070411">
    <property type="term" value="F:I-SMAD binding"/>
    <property type="evidence" value="ECO:0007669"/>
    <property type="project" value="TreeGrafter"/>
</dbReference>
<feature type="compositionally biased region" description="Basic residues" evidence="3">
    <location>
        <begin position="44"/>
        <end position="54"/>
    </location>
</feature>
<dbReference type="Proteomes" id="UP000594262">
    <property type="component" value="Unplaced"/>
</dbReference>
<dbReference type="PANTHER" id="PTHR13703">
    <property type="entry name" value="SMAD"/>
    <property type="match status" value="1"/>
</dbReference>
<dbReference type="PROSITE" id="PS51076">
    <property type="entry name" value="MH2"/>
    <property type="match status" value="1"/>
</dbReference>
<feature type="region of interest" description="Disordered" evidence="3">
    <location>
        <begin position="523"/>
        <end position="582"/>
    </location>
</feature>
<keyword evidence="6" id="KW-1185">Reference proteome</keyword>
<dbReference type="InterPro" id="IPR001132">
    <property type="entry name" value="SMAD_dom_Dwarfin-type"/>
</dbReference>
<dbReference type="Pfam" id="PF03166">
    <property type="entry name" value="MH2"/>
    <property type="match status" value="1"/>
</dbReference>
<dbReference type="GO" id="GO:0000981">
    <property type="term" value="F:DNA-binding transcription factor activity, RNA polymerase II-specific"/>
    <property type="evidence" value="ECO:0007669"/>
    <property type="project" value="TreeGrafter"/>
</dbReference>
<organism evidence="5 6">
    <name type="scientific">Clytia hemisphaerica</name>
    <dbReference type="NCBI Taxonomy" id="252671"/>
    <lineage>
        <taxon>Eukaryota</taxon>
        <taxon>Metazoa</taxon>
        <taxon>Cnidaria</taxon>
        <taxon>Hydrozoa</taxon>
        <taxon>Hydroidolina</taxon>
        <taxon>Leptothecata</taxon>
        <taxon>Obeliida</taxon>
        <taxon>Clytiidae</taxon>
        <taxon>Clytia</taxon>
    </lineage>
</organism>
<name>A0A7M5V2Q3_9CNID</name>
<dbReference type="GO" id="GO:0030509">
    <property type="term" value="P:BMP signaling pathway"/>
    <property type="evidence" value="ECO:0007669"/>
    <property type="project" value="TreeGrafter"/>
</dbReference>
<evidence type="ECO:0000256" key="2">
    <source>
        <dbReference type="ARBA" id="ARBA00023163"/>
    </source>
</evidence>
<feature type="compositionally biased region" description="Polar residues" evidence="3">
    <location>
        <begin position="30"/>
        <end position="43"/>
    </location>
</feature>
<dbReference type="AlphaFoldDB" id="A0A7M5V2Q3"/>
<keyword evidence="1" id="KW-0805">Transcription regulation</keyword>
<dbReference type="Gene3D" id="2.60.200.10">
    <property type="match status" value="1"/>
</dbReference>
<sequence>MILNIQPTAYHKRDTFYTLTGVPSVDKALSSPTSHVAGSSCTQPKRKAVPRNKQRTQTEPLIRNFISGPQSAWCMVKCYERQFHIASFQMEEAVICVDGTHTFSDKNRIAFATLPVRADDPKVAKVKSCIGKGVQLHQDERQNLWATRLGKNPIFVRGHTLCPELVKLNGKLTQGVPMKVLDTAAFKDYMREEVEKNGGVTEDLKDRIMSKLKICMSFIKDTHLDEETPCWFEIWLVKVKEHVRRYLDNQQKREKRKSGHLDMRITQTQESVKRIAAMPEMRRAKSGDHLRRPRSNTAGPNPVETTGKPARSSRPPSQIIGEKSIARHRGTTSADTTAQWRVEQKITQEMLQRERSMDMIRREKSMDVRLESRLLMEREYRNSMGKPLVESQHVNRVRGSEKSSPGQSPPQSLARSTGSSMGSRKDNSTTANDSPRIVNGPHTPVSRMPAHSQQNPHEEFRRGGSVAAAREGMSYRQVFGLQSSDYLFNVTPPNYTRHRRFSDSDTESLHNFNFIHKVITQPSTPTHQSTQQLTNAQQTPSQQTEDPKKSKVLQQPKSWMKKVRRKSEDNPKRKVVAQLSNK</sequence>
<dbReference type="GO" id="GO:0009653">
    <property type="term" value="P:anatomical structure morphogenesis"/>
    <property type="evidence" value="ECO:0007669"/>
    <property type="project" value="TreeGrafter"/>
</dbReference>
<evidence type="ECO:0000313" key="5">
    <source>
        <dbReference type="EnsemblMetazoa" id="CLYHEMP002548.2"/>
    </source>
</evidence>
<dbReference type="OrthoDB" id="2914378at2759"/>
<keyword evidence="2" id="KW-0804">Transcription</keyword>
<evidence type="ECO:0000256" key="1">
    <source>
        <dbReference type="ARBA" id="ARBA00023015"/>
    </source>
</evidence>
<dbReference type="InterPro" id="IPR017855">
    <property type="entry name" value="SMAD-like_dom_sf"/>
</dbReference>
<dbReference type="GO" id="GO:0060395">
    <property type="term" value="P:SMAD protein signal transduction"/>
    <property type="evidence" value="ECO:0007669"/>
    <property type="project" value="TreeGrafter"/>
</dbReference>
<feature type="domain" description="MH2" evidence="4">
    <location>
        <begin position="73"/>
        <end position="262"/>
    </location>
</feature>
<evidence type="ECO:0000259" key="4">
    <source>
        <dbReference type="PROSITE" id="PS51076"/>
    </source>
</evidence>
<feature type="compositionally biased region" description="Basic and acidic residues" evidence="3">
    <location>
        <begin position="280"/>
        <end position="290"/>
    </location>
</feature>
<feature type="compositionally biased region" description="Low complexity" evidence="3">
    <location>
        <begin position="523"/>
        <end position="532"/>
    </location>
</feature>
<feature type="compositionally biased region" description="Polar residues" evidence="3">
    <location>
        <begin position="533"/>
        <end position="544"/>
    </location>
</feature>
<dbReference type="SUPFAM" id="SSF49879">
    <property type="entry name" value="SMAD/FHA domain"/>
    <property type="match status" value="1"/>
</dbReference>
<dbReference type="InterPro" id="IPR008984">
    <property type="entry name" value="SMAD_FHA_dom_sf"/>
</dbReference>
<feature type="region of interest" description="Disordered" evidence="3">
    <location>
        <begin position="30"/>
        <end position="55"/>
    </location>
</feature>
<feature type="compositionally biased region" description="Polar residues" evidence="3">
    <location>
        <begin position="402"/>
        <end position="433"/>
    </location>
</feature>
<evidence type="ECO:0000256" key="3">
    <source>
        <dbReference type="SAM" id="MobiDB-lite"/>
    </source>
</evidence>
<dbReference type="InterPro" id="IPR013790">
    <property type="entry name" value="Dwarfin"/>
</dbReference>
<evidence type="ECO:0000313" key="6">
    <source>
        <dbReference type="Proteomes" id="UP000594262"/>
    </source>
</evidence>
<proteinExistence type="predicted"/>
<dbReference type="EnsemblMetazoa" id="CLYHEMT002548.2">
    <property type="protein sequence ID" value="CLYHEMP002548.2"/>
    <property type="gene ID" value="CLYHEMG002548"/>
</dbReference>
<reference evidence="5" key="1">
    <citation type="submission" date="2021-01" db="UniProtKB">
        <authorList>
            <consortium name="EnsemblMetazoa"/>
        </authorList>
    </citation>
    <scope>IDENTIFICATION</scope>
</reference>